<feature type="region of interest" description="Disordered" evidence="1">
    <location>
        <begin position="52"/>
        <end position="79"/>
    </location>
</feature>
<keyword evidence="2" id="KW-1185">Reference proteome</keyword>
<name>A0A915IDT8_ROMCU</name>
<feature type="region of interest" description="Disordered" evidence="1">
    <location>
        <begin position="1"/>
        <end position="22"/>
    </location>
</feature>
<dbReference type="AlphaFoldDB" id="A0A915IDT8"/>
<protein>
    <submittedName>
        <fullName evidence="3">Uncharacterized protein</fullName>
    </submittedName>
</protein>
<proteinExistence type="predicted"/>
<evidence type="ECO:0000313" key="2">
    <source>
        <dbReference type="Proteomes" id="UP000887565"/>
    </source>
</evidence>
<sequence>MIKANSQKAADRDGDRATNAGVAKTSATRKNLVSLNAKFCFVAAVDGRGESHGAAKGAYATQTAKATTEDQNDGYGDQNGAEEYITGAHTYTGIATMSAKKTFIQHSEFRIFYGRSDHTCDGTGVPQEFPRRLS</sequence>
<organism evidence="2 3">
    <name type="scientific">Romanomermis culicivorax</name>
    <name type="common">Nematode worm</name>
    <dbReference type="NCBI Taxonomy" id="13658"/>
    <lineage>
        <taxon>Eukaryota</taxon>
        <taxon>Metazoa</taxon>
        <taxon>Ecdysozoa</taxon>
        <taxon>Nematoda</taxon>
        <taxon>Enoplea</taxon>
        <taxon>Dorylaimia</taxon>
        <taxon>Mermithida</taxon>
        <taxon>Mermithoidea</taxon>
        <taxon>Mermithidae</taxon>
        <taxon>Romanomermis</taxon>
    </lineage>
</organism>
<accession>A0A915IDT8</accession>
<evidence type="ECO:0000313" key="3">
    <source>
        <dbReference type="WBParaSite" id="nRc.2.0.1.t12062-RA"/>
    </source>
</evidence>
<dbReference type="Proteomes" id="UP000887565">
    <property type="component" value="Unplaced"/>
</dbReference>
<evidence type="ECO:0000256" key="1">
    <source>
        <dbReference type="SAM" id="MobiDB-lite"/>
    </source>
</evidence>
<reference evidence="3" key="1">
    <citation type="submission" date="2022-11" db="UniProtKB">
        <authorList>
            <consortium name="WormBaseParasite"/>
        </authorList>
    </citation>
    <scope>IDENTIFICATION</scope>
</reference>
<dbReference type="WBParaSite" id="nRc.2.0.1.t12062-RA">
    <property type="protein sequence ID" value="nRc.2.0.1.t12062-RA"/>
    <property type="gene ID" value="nRc.2.0.1.g12062"/>
</dbReference>